<evidence type="ECO:0000259" key="1">
    <source>
        <dbReference type="PROSITE" id="PS51154"/>
    </source>
</evidence>
<proteinExistence type="predicted"/>
<dbReference type="Proteomes" id="UP000030747">
    <property type="component" value="Unassembled WGS sequence"/>
</dbReference>
<dbReference type="Gene3D" id="3.40.220.10">
    <property type="entry name" value="Leucine Aminopeptidase, subunit E, domain 1"/>
    <property type="match status" value="1"/>
</dbReference>
<dbReference type="VEuPathDB" id="ToxoDB:ETH2_0733800"/>
<dbReference type="InterPro" id="IPR002589">
    <property type="entry name" value="Macro_dom"/>
</dbReference>
<evidence type="ECO:0000313" key="2">
    <source>
        <dbReference type="EMBL" id="CDJ43656.1"/>
    </source>
</evidence>
<feature type="domain" description="Macro" evidence="1">
    <location>
        <begin position="1"/>
        <end position="234"/>
    </location>
</feature>
<reference evidence="2" key="1">
    <citation type="submission" date="2013-10" db="EMBL/GenBank/DDBJ databases">
        <title>Genomic analysis of the causative agents of coccidiosis in chickens.</title>
        <authorList>
            <person name="Reid A.J."/>
            <person name="Blake D."/>
            <person name="Billington K."/>
            <person name="Browne H."/>
            <person name="Dunn M."/>
            <person name="Hung S."/>
            <person name="Kawahara F."/>
            <person name="Miranda-Saavedra D."/>
            <person name="Mourier T."/>
            <person name="Nagra H."/>
            <person name="Otto T.D."/>
            <person name="Rawlings N."/>
            <person name="Sanchez A."/>
            <person name="Sanders M."/>
            <person name="Subramaniam C."/>
            <person name="Tay Y."/>
            <person name="Dear P."/>
            <person name="Doerig C."/>
            <person name="Gruber A."/>
            <person name="Parkinson J."/>
            <person name="Shirley M."/>
            <person name="Wan K.L."/>
            <person name="Berriman M."/>
            <person name="Tomley F."/>
            <person name="Pain A."/>
        </authorList>
    </citation>
    <scope>NUCLEOTIDE SEQUENCE [LARGE SCALE GENOMIC DNA]</scope>
    <source>
        <strain evidence="2">Houghton</strain>
    </source>
</reference>
<dbReference type="VEuPathDB" id="ToxoDB:ETH_00001940"/>
<organism evidence="2 3">
    <name type="scientific">Eimeria tenella</name>
    <name type="common">Coccidian parasite</name>
    <dbReference type="NCBI Taxonomy" id="5802"/>
    <lineage>
        <taxon>Eukaryota</taxon>
        <taxon>Sar</taxon>
        <taxon>Alveolata</taxon>
        <taxon>Apicomplexa</taxon>
        <taxon>Conoidasida</taxon>
        <taxon>Coccidia</taxon>
        <taxon>Eucoccidiorida</taxon>
        <taxon>Eimeriorina</taxon>
        <taxon>Eimeriidae</taxon>
        <taxon>Eimeria</taxon>
    </lineage>
</organism>
<dbReference type="AlphaFoldDB" id="U6L0D3"/>
<sequence length="248" mass="28501">MLEPLLGQQQQQQQQQQEQQQEQQQQQRLQQQQLVADCTVVPVPPNMIPYRGLGLSVLERGGEKLQKYLFQQLKKKLQQKQQTELPTFEEYPEESRAYLQRVAAEERKQLQPGEVLLTPSFGATQNSSLLAFLAMPYYWQSSSGEAARRLSHCFRVCLKQLNQLNVKTLIVPFVGLGVYGFEPKRAAHTLIQAAIEEMLQADAVNPHYSLSRVDFVEKEILNSFKLAEALKDLEALFSFEKQGQPLYY</sequence>
<dbReference type="GeneID" id="25249603"/>
<dbReference type="OrthoDB" id="332917at2759"/>
<dbReference type="Pfam" id="PF01661">
    <property type="entry name" value="Macro"/>
    <property type="match status" value="1"/>
</dbReference>
<dbReference type="SUPFAM" id="SSF52949">
    <property type="entry name" value="Macro domain-like"/>
    <property type="match status" value="1"/>
</dbReference>
<dbReference type="PROSITE" id="PS51154">
    <property type="entry name" value="MACRO"/>
    <property type="match status" value="1"/>
</dbReference>
<dbReference type="InterPro" id="IPR043472">
    <property type="entry name" value="Macro_dom-like"/>
</dbReference>
<dbReference type="RefSeq" id="XP_013234405.1">
    <property type="nucleotide sequence ID" value="XM_013378951.1"/>
</dbReference>
<evidence type="ECO:0000313" key="3">
    <source>
        <dbReference type="Proteomes" id="UP000030747"/>
    </source>
</evidence>
<reference evidence="2" key="2">
    <citation type="submission" date="2013-10" db="EMBL/GenBank/DDBJ databases">
        <authorList>
            <person name="Aslett M."/>
        </authorList>
    </citation>
    <scope>NUCLEOTIDE SEQUENCE [LARGE SCALE GENOMIC DNA]</scope>
    <source>
        <strain evidence="2">Houghton</strain>
    </source>
</reference>
<name>U6L0D3_EIMTE</name>
<dbReference type="EMBL" id="HG675979">
    <property type="protein sequence ID" value="CDJ43656.1"/>
    <property type="molecule type" value="Genomic_DNA"/>
</dbReference>
<gene>
    <name evidence="2" type="ORF">ETH_00001940</name>
</gene>
<accession>U6L0D3</accession>
<protein>
    <recommendedName>
        <fullName evidence="1">Macro domain-containing protein</fullName>
    </recommendedName>
</protein>
<keyword evidence="3" id="KW-1185">Reference proteome</keyword>